<proteinExistence type="predicted"/>
<evidence type="ECO:0000313" key="1">
    <source>
        <dbReference type="EMBL" id="CBY01012.1"/>
    </source>
</evidence>
<protein>
    <submittedName>
        <fullName evidence="1">Predicted protein</fullName>
    </submittedName>
</protein>
<reference evidence="2" key="1">
    <citation type="journal article" date="2011" name="Nat. Commun.">
        <title>Effector diversification within compartments of the Leptosphaeria maculans genome affected by Repeat-Induced Point mutations.</title>
        <authorList>
            <person name="Rouxel T."/>
            <person name="Grandaubert J."/>
            <person name="Hane J.K."/>
            <person name="Hoede C."/>
            <person name="van de Wouw A.P."/>
            <person name="Couloux A."/>
            <person name="Dominguez V."/>
            <person name="Anthouard V."/>
            <person name="Bally P."/>
            <person name="Bourras S."/>
            <person name="Cozijnsen A.J."/>
            <person name="Ciuffetti L.M."/>
            <person name="Degrave A."/>
            <person name="Dilmaghani A."/>
            <person name="Duret L."/>
            <person name="Fudal I."/>
            <person name="Goodwin S.B."/>
            <person name="Gout L."/>
            <person name="Glaser N."/>
            <person name="Linglin J."/>
            <person name="Kema G.H.J."/>
            <person name="Lapalu N."/>
            <person name="Lawrence C.B."/>
            <person name="May K."/>
            <person name="Meyer M."/>
            <person name="Ollivier B."/>
            <person name="Poulain J."/>
            <person name="Schoch C.L."/>
            <person name="Simon A."/>
            <person name="Spatafora J.W."/>
            <person name="Stachowiak A."/>
            <person name="Turgeon B.G."/>
            <person name="Tyler B.M."/>
            <person name="Vincent D."/>
            <person name="Weissenbach J."/>
            <person name="Amselem J."/>
            <person name="Quesneville H."/>
            <person name="Oliver R.P."/>
            <person name="Wincker P."/>
            <person name="Balesdent M.-H."/>
            <person name="Howlett B.J."/>
        </authorList>
    </citation>
    <scope>NUCLEOTIDE SEQUENCE [LARGE SCALE GENOMIC DNA]</scope>
    <source>
        <strain evidence="2">JN3 / isolate v23.1.3 / race Av1-4-5-6-7-8</strain>
    </source>
</reference>
<dbReference type="HOGENOM" id="CLU_3207779_0_0_1"/>
<accession>E5ABH1</accession>
<dbReference type="AlphaFoldDB" id="E5ABH1"/>
<dbReference type="InParanoid" id="E5ABH1"/>
<evidence type="ECO:0000313" key="2">
    <source>
        <dbReference type="Proteomes" id="UP000002668"/>
    </source>
</evidence>
<dbReference type="VEuPathDB" id="FungiDB:LEMA_uP021420.1"/>
<gene>
    <name evidence="1" type="ORF">LEMA_uP021420.1</name>
</gene>
<organism evidence="2">
    <name type="scientific">Leptosphaeria maculans (strain JN3 / isolate v23.1.3 / race Av1-4-5-6-7-8)</name>
    <name type="common">Blackleg fungus</name>
    <name type="synonym">Phoma lingam</name>
    <dbReference type="NCBI Taxonomy" id="985895"/>
    <lineage>
        <taxon>Eukaryota</taxon>
        <taxon>Fungi</taxon>
        <taxon>Dikarya</taxon>
        <taxon>Ascomycota</taxon>
        <taxon>Pezizomycotina</taxon>
        <taxon>Dothideomycetes</taxon>
        <taxon>Pleosporomycetidae</taxon>
        <taxon>Pleosporales</taxon>
        <taxon>Pleosporineae</taxon>
        <taxon>Leptosphaeriaceae</taxon>
        <taxon>Plenodomus</taxon>
        <taxon>Plenodomus lingam/Leptosphaeria maculans species complex</taxon>
    </lineage>
</organism>
<dbReference type="Proteomes" id="UP000002668">
    <property type="component" value="Genome"/>
</dbReference>
<sequence length="45" mass="5367">MCAPRWQSKRVVDGGQWTQWTVDNGRELMVTWQCSSTRHFWPQSV</sequence>
<keyword evidence="2" id="KW-1185">Reference proteome</keyword>
<name>E5ABH1_LEPMJ</name>
<dbReference type="EMBL" id="FP929138">
    <property type="protein sequence ID" value="CBY01012.1"/>
    <property type="molecule type" value="Genomic_DNA"/>
</dbReference>